<comment type="caution">
    <text evidence="2">The sequence shown here is derived from an EMBL/GenBank/DDBJ whole genome shotgun (WGS) entry which is preliminary data.</text>
</comment>
<protein>
    <submittedName>
        <fullName evidence="2">Pyridoxamine 5'-phosphate oxidase family protein</fullName>
    </submittedName>
</protein>
<evidence type="ECO:0000259" key="1">
    <source>
        <dbReference type="Pfam" id="PF01243"/>
    </source>
</evidence>
<evidence type="ECO:0000313" key="3">
    <source>
        <dbReference type="Proteomes" id="UP000472335"/>
    </source>
</evidence>
<dbReference type="RefSeq" id="WP_165259474.1">
    <property type="nucleotide sequence ID" value="NZ_JAAKZY010000041.1"/>
</dbReference>
<accession>A0A6G4V4G4</accession>
<keyword evidence="3" id="KW-1185">Reference proteome</keyword>
<dbReference type="EMBL" id="JAAKZY010000041">
    <property type="protein sequence ID" value="NGO08972.1"/>
    <property type="molecule type" value="Genomic_DNA"/>
</dbReference>
<dbReference type="InterPro" id="IPR012349">
    <property type="entry name" value="Split_barrel_FMN-bd"/>
</dbReference>
<evidence type="ECO:0000313" key="2">
    <source>
        <dbReference type="EMBL" id="NGO08972.1"/>
    </source>
</evidence>
<feature type="domain" description="Pyridoxamine 5'-phosphate oxidase N-terminal" evidence="1">
    <location>
        <begin position="11"/>
        <end position="118"/>
    </location>
</feature>
<dbReference type="Proteomes" id="UP000472335">
    <property type="component" value="Unassembled WGS sequence"/>
</dbReference>
<dbReference type="Gene3D" id="2.30.110.10">
    <property type="entry name" value="Electron Transport, Fmn-binding Protein, Chain A"/>
    <property type="match status" value="1"/>
</dbReference>
<dbReference type="SUPFAM" id="SSF50475">
    <property type="entry name" value="FMN-binding split barrel"/>
    <property type="match status" value="1"/>
</dbReference>
<dbReference type="InterPro" id="IPR011576">
    <property type="entry name" value="Pyridox_Oxase_N"/>
</dbReference>
<reference evidence="2 3" key="1">
    <citation type="submission" date="2020-02" db="EMBL/GenBank/DDBJ databases">
        <title>Whole-genome analyses of novel actinobacteria.</title>
        <authorList>
            <person name="Sahin N."/>
            <person name="Gencbay T."/>
        </authorList>
    </citation>
    <scope>NUCLEOTIDE SEQUENCE [LARGE SCALE GENOMIC DNA]</scope>
    <source>
        <strain evidence="2 3">HC44</strain>
    </source>
</reference>
<organism evidence="2 3">
    <name type="scientific">Streptomyces scabichelini</name>
    <dbReference type="NCBI Taxonomy" id="2711217"/>
    <lineage>
        <taxon>Bacteria</taxon>
        <taxon>Bacillati</taxon>
        <taxon>Actinomycetota</taxon>
        <taxon>Actinomycetes</taxon>
        <taxon>Kitasatosporales</taxon>
        <taxon>Streptomycetaceae</taxon>
        <taxon>Streptomyces</taxon>
    </lineage>
</organism>
<sequence length="160" mass="17408">MGTGNLDVKGRAIIDGNRFMTLGTANTEGEPWASPVFYVADGYSTFYWISSPEATQVRNIAVRPRVGIVVFNSQQEPGSDEAVYMTATACELTGAELDRGLEIYLGAAPFSQGPEAFRPPGRYRAYRASVTEHFMLCPQASSQPCPVHGRTSDHRMAVAL</sequence>
<proteinExistence type="predicted"/>
<gene>
    <name evidence="2" type="ORF">G5C60_15510</name>
</gene>
<dbReference type="Pfam" id="PF01243">
    <property type="entry name" value="PNPOx_N"/>
    <property type="match status" value="1"/>
</dbReference>
<dbReference type="AlphaFoldDB" id="A0A6G4V4G4"/>
<name>A0A6G4V4G4_9ACTN</name>